<dbReference type="AlphaFoldDB" id="A0A1H6A6W0"/>
<dbReference type="Proteomes" id="UP000236737">
    <property type="component" value="Unassembled WGS sequence"/>
</dbReference>
<name>A0A1H6A6W0_9FLAO</name>
<dbReference type="RefSeq" id="WP_104000742.1">
    <property type="nucleotide sequence ID" value="NZ_FNVP01000014.1"/>
</dbReference>
<reference evidence="2" key="1">
    <citation type="submission" date="2016-10" db="EMBL/GenBank/DDBJ databases">
        <authorList>
            <person name="Varghese N."/>
            <person name="Submissions S."/>
        </authorList>
    </citation>
    <scope>NUCLEOTIDE SEQUENCE [LARGE SCALE GENOMIC DNA]</scope>
    <source>
        <strain evidence="2">CGMCC 1.9230</strain>
    </source>
</reference>
<evidence type="ECO:0000313" key="2">
    <source>
        <dbReference type="Proteomes" id="UP000236737"/>
    </source>
</evidence>
<dbReference type="OrthoDB" id="1376171at2"/>
<proteinExistence type="predicted"/>
<protein>
    <submittedName>
        <fullName evidence="1">Uncharacterized protein</fullName>
    </submittedName>
</protein>
<gene>
    <name evidence="1" type="ORF">SAMN04488130_11415</name>
</gene>
<keyword evidence="2" id="KW-1185">Reference proteome</keyword>
<organism evidence="1 2">
    <name type="scientific">Flavobacterium urumqiense</name>
    <dbReference type="NCBI Taxonomy" id="935224"/>
    <lineage>
        <taxon>Bacteria</taxon>
        <taxon>Pseudomonadati</taxon>
        <taxon>Bacteroidota</taxon>
        <taxon>Flavobacteriia</taxon>
        <taxon>Flavobacteriales</taxon>
        <taxon>Flavobacteriaceae</taxon>
        <taxon>Flavobacterium</taxon>
    </lineage>
</organism>
<evidence type="ECO:0000313" key="1">
    <source>
        <dbReference type="EMBL" id="SEG44473.1"/>
    </source>
</evidence>
<dbReference type="EMBL" id="FNVP01000014">
    <property type="protein sequence ID" value="SEG44473.1"/>
    <property type="molecule type" value="Genomic_DNA"/>
</dbReference>
<sequence>MIKPIFFLLLFFCSFQSYSQKLIYKSNGTISDMENNKISSDGVRALLANNEKLLADYNSGRRKKTIGNIMLYGGLGMVVFDLGIVAFDNAISDGFSTIVSAGIPGSGSGSSGRRAKPSVATYIGLASFAAAIPIKIGFSKKIENVVTEFNNQSTIGYKQYNNQKLDLITNSNGIGLRLTLN</sequence>
<accession>A0A1H6A6W0</accession>